<protein>
    <recommendedName>
        <fullName evidence="4">CU044_5270 family protein</fullName>
    </recommendedName>
</protein>
<dbReference type="EMBL" id="CP060789">
    <property type="protein sequence ID" value="QNP54889.1"/>
    <property type="molecule type" value="Genomic_DNA"/>
</dbReference>
<evidence type="ECO:0008006" key="4">
    <source>
        <dbReference type="Google" id="ProtNLM"/>
    </source>
</evidence>
<keyword evidence="3" id="KW-1185">Reference proteome</keyword>
<evidence type="ECO:0000313" key="3">
    <source>
        <dbReference type="Proteomes" id="UP000516117"/>
    </source>
</evidence>
<feature type="region of interest" description="Disordered" evidence="1">
    <location>
        <begin position="321"/>
        <end position="350"/>
    </location>
</feature>
<evidence type="ECO:0000313" key="2">
    <source>
        <dbReference type="EMBL" id="QNP54889.1"/>
    </source>
</evidence>
<sequence>MKDIDTLLREADPAAHTPDYTEAERRDLLAAALTSPPRRRSRLLPRLAAVAAATALVAWVGVSQLAGSGATARAEEVLTEAAINAVDEPARPDQYWEITQEGSAGDPACPESSIERRYIAVDGNRPSWYYLKDTSPDCHPDTPNPDESGWQWAKSPNEMVDSWTYPSPKFLASLPRDPIALRDKMAADSRKMNFMEEALDAGHGPYMIISRLLSSDAVPADLRVAFFEVLKMTPGLDITQELERDGRAVVILEVPDGEGTGQLMLDPETGQSVGYYYQWGEDNVREGTFSRKLVDEIPPEVVAVSEASGCIVVDDYSMGDPIRCGLEGEPSEPQSPSPSPLVSPSPSPSR</sequence>
<proteinExistence type="predicted"/>
<dbReference type="Proteomes" id="UP000516117">
    <property type="component" value="Chromosome"/>
</dbReference>
<gene>
    <name evidence="2" type="ORF">H9L22_11370</name>
</gene>
<organism evidence="2 3">
    <name type="scientific">Tessaracoccus defluvii</name>
    <dbReference type="NCBI Taxonomy" id="1285901"/>
    <lineage>
        <taxon>Bacteria</taxon>
        <taxon>Bacillati</taxon>
        <taxon>Actinomycetota</taxon>
        <taxon>Actinomycetes</taxon>
        <taxon>Propionibacteriales</taxon>
        <taxon>Propionibacteriaceae</taxon>
        <taxon>Tessaracoccus</taxon>
    </lineage>
</organism>
<feature type="compositionally biased region" description="Pro residues" evidence="1">
    <location>
        <begin position="333"/>
        <end position="350"/>
    </location>
</feature>
<dbReference type="KEGG" id="tdf:H9L22_11370"/>
<dbReference type="RefSeq" id="WP_187720025.1">
    <property type="nucleotide sequence ID" value="NZ_BAABBL010000004.1"/>
</dbReference>
<accession>A0A7H0H2X3</accession>
<name>A0A7H0H2X3_9ACTN</name>
<reference evidence="2 3" key="1">
    <citation type="submission" date="2020-08" db="EMBL/GenBank/DDBJ databases">
        <title>Genome sequence of Tessaracoccus defluvii JCM 17540T.</title>
        <authorList>
            <person name="Hyun D.-W."/>
            <person name="Bae J.-W."/>
        </authorList>
    </citation>
    <scope>NUCLEOTIDE SEQUENCE [LARGE SCALE GENOMIC DNA]</scope>
    <source>
        <strain evidence="2 3">JCM 17540</strain>
    </source>
</reference>
<evidence type="ECO:0000256" key="1">
    <source>
        <dbReference type="SAM" id="MobiDB-lite"/>
    </source>
</evidence>
<dbReference type="AlphaFoldDB" id="A0A7H0H2X3"/>